<evidence type="ECO:0000256" key="2">
    <source>
        <dbReference type="HAMAP-Rule" id="MF_00795"/>
    </source>
</evidence>
<dbReference type="PANTHER" id="PTHR12598">
    <property type="entry name" value="COPPER HOMEOSTASIS PROTEIN CUTC"/>
    <property type="match status" value="1"/>
</dbReference>
<dbReference type="KEGG" id="snq:CP978_33865"/>
<dbReference type="GO" id="GO:0005507">
    <property type="term" value="F:copper ion binding"/>
    <property type="evidence" value="ECO:0007669"/>
    <property type="project" value="TreeGrafter"/>
</dbReference>
<comment type="subcellular location">
    <subcellularLocation>
        <location evidence="2">Cytoplasm</location>
    </subcellularLocation>
</comment>
<name>A0A5P2WG31_9ACTN</name>
<dbReference type="Gene3D" id="3.20.20.380">
    <property type="entry name" value="Copper homeostasis (CutC) domain"/>
    <property type="match status" value="1"/>
</dbReference>
<dbReference type="EMBL" id="CP023747">
    <property type="protein sequence ID" value="QEV43672.1"/>
    <property type="molecule type" value="Genomic_DNA"/>
</dbReference>
<reference evidence="3 4" key="1">
    <citation type="submission" date="2017-09" db="EMBL/GenBank/DDBJ databases">
        <title>Streptomyces genome completion.</title>
        <authorList>
            <person name="Lee N."/>
            <person name="Cho B.-K."/>
        </authorList>
    </citation>
    <scope>NUCLEOTIDE SEQUENCE [LARGE SCALE GENOMIC DNA]</scope>
    <source>
        <strain evidence="3 4">ATCC 14899</strain>
    </source>
</reference>
<dbReference type="Proteomes" id="UP000325763">
    <property type="component" value="Chromosome"/>
</dbReference>
<dbReference type="SUPFAM" id="SSF110395">
    <property type="entry name" value="CutC-like"/>
    <property type="match status" value="1"/>
</dbReference>
<gene>
    <name evidence="2" type="primary">cutC</name>
    <name evidence="3" type="ORF">CP978_33865</name>
</gene>
<dbReference type="AlphaFoldDB" id="A0A5P2WG31"/>
<evidence type="ECO:0000313" key="3">
    <source>
        <dbReference type="EMBL" id="QEV43672.1"/>
    </source>
</evidence>
<evidence type="ECO:0000256" key="1">
    <source>
        <dbReference type="ARBA" id="ARBA00007768"/>
    </source>
</evidence>
<dbReference type="HAMAP" id="MF_00795">
    <property type="entry name" value="CutC"/>
    <property type="match status" value="1"/>
</dbReference>
<dbReference type="PANTHER" id="PTHR12598:SF0">
    <property type="entry name" value="COPPER HOMEOSTASIS PROTEIN CUTC HOMOLOG"/>
    <property type="match status" value="1"/>
</dbReference>
<protein>
    <recommendedName>
        <fullName evidence="2">PF03932 family protein CutC</fullName>
    </recommendedName>
</protein>
<accession>A0A5P2WG31</accession>
<comment type="similarity">
    <text evidence="1 2">Belongs to the CutC family.</text>
</comment>
<dbReference type="InterPro" id="IPR005627">
    <property type="entry name" value="CutC-like"/>
</dbReference>
<evidence type="ECO:0000313" key="4">
    <source>
        <dbReference type="Proteomes" id="UP000325763"/>
    </source>
</evidence>
<dbReference type="RefSeq" id="WP_052454667.1">
    <property type="nucleotide sequence ID" value="NZ_CP009313.1"/>
</dbReference>
<keyword evidence="2" id="KW-0963">Cytoplasm</keyword>
<dbReference type="OrthoDB" id="9815677at2"/>
<dbReference type="GO" id="GO:0005737">
    <property type="term" value="C:cytoplasm"/>
    <property type="evidence" value="ECO:0007669"/>
    <property type="project" value="UniProtKB-SubCell"/>
</dbReference>
<proteinExistence type="inferred from homology"/>
<dbReference type="Pfam" id="PF03932">
    <property type="entry name" value="CutC"/>
    <property type="match status" value="1"/>
</dbReference>
<dbReference type="InterPro" id="IPR036822">
    <property type="entry name" value="CutC-like_dom_sf"/>
</dbReference>
<organism evidence="3 4">
    <name type="scientific">Streptomyces nodosus</name>
    <dbReference type="NCBI Taxonomy" id="40318"/>
    <lineage>
        <taxon>Bacteria</taxon>
        <taxon>Bacillati</taxon>
        <taxon>Actinomycetota</taxon>
        <taxon>Actinomycetes</taxon>
        <taxon>Kitasatosporales</taxon>
        <taxon>Streptomycetaceae</taxon>
        <taxon>Streptomyces</taxon>
    </lineage>
</organism>
<comment type="caution">
    <text evidence="2">Once thought to be involved in copper homeostasis, experiments in E.coli have shown this is not the case.</text>
</comment>
<sequence>MASDEVPGPAVPSRRPALEIAVTSPAGARVALDHGADRVELCTGLELGGLTPSAALVEAVAAVGLPVQVLVRCRPGDFVHDAEEIALMAAEVRSVIASGASGVVVGALTADGGLDTDAVARLAAAAHEVSRPVEVTLHRAIDQSADPVATAAQLPALGLTRVLTSGGAPAAGQGLADLAAMVEVAPGVQVMAGGGVRPSDIPALTAAGVAAVHLSAKRRAEPRRVGAWIPLGASSASAAQDTHFVTDPAVVAEARRMLESRATGSSRSEGRRPGT</sequence>